<dbReference type="AlphaFoldDB" id="A0A9X3X5E1"/>
<feature type="chain" id="PRO_5040985630" description="Phosphate-selective porin O and P" evidence="1">
    <location>
        <begin position="33"/>
        <end position="442"/>
    </location>
</feature>
<evidence type="ECO:0000256" key="1">
    <source>
        <dbReference type="SAM" id="SignalP"/>
    </source>
</evidence>
<proteinExistence type="predicted"/>
<dbReference type="Proteomes" id="UP001151081">
    <property type="component" value="Unassembled WGS sequence"/>
</dbReference>
<dbReference type="Gene3D" id="2.40.160.10">
    <property type="entry name" value="Porin"/>
    <property type="match status" value="1"/>
</dbReference>
<dbReference type="EMBL" id="JAGTJJ010000005">
    <property type="protein sequence ID" value="MDC3981731.1"/>
    <property type="molecule type" value="Genomic_DNA"/>
</dbReference>
<reference evidence="2 3" key="1">
    <citation type="submission" date="2021-04" db="EMBL/GenBank/DDBJ databases">
        <title>Genome analysis of Polyangium sp.</title>
        <authorList>
            <person name="Li Y."/>
            <person name="Wang J."/>
        </authorList>
    </citation>
    <scope>NUCLEOTIDE SEQUENCE [LARGE SCALE GENOMIC DNA]</scope>
    <source>
        <strain evidence="2 3">SDU14</strain>
    </source>
</reference>
<feature type="signal peptide" evidence="1">
    <location>
        <begin position="1"/>
        <end position="32"/>
    </location>
</feature>
<evidence type="ECO:0008006" key="4">
    <source>
        <dbReference type="Google" id="ProtNLM"/>
    </source>
</evidence>
<protein>
    <recommendedName>
        <fullName evidence="4">Phosphate-selective porin O and P</fullName>
    </recommendedName>
</protein>
<organism evidence="2 3">
    <name type="scientific">Polyangium jinanense</name>
    <dbReference type="NCBI Taxonomy" id="2829994"/>
    <lineage>
        <taxon>Bacteria</taxon>
        <taxon>Pseudomonadati</taxon>
        <taxon>Myxococcota</taxon>
        <taxon>Polyangia</taxon>
        <taxon>Polyangiales</taxon>
        <taxon>Polyangiaceae</taxon>
        <taxon>Polyangium</taxon>
    </lineage>
</organism>
<name>A0A9X3X5E1_9BACT</name>
<dbReference type="InterPro" id="IPR023614">
    <property type="entry name" value="Porin_dom_sf"/>
</dbReference>
<keyword evidence="3" id="KW-1185">Reference proteome</keyword>
<sequence>MARFRRFPEQAFRRLVALASLLVASASGAAWAETKPKPPEPPVRLRLSGYVQADAVAYRQSSQDEINPATGAPLNEDRFTITRARLRAEASAHIVSGALELDANTVEGPAARVIEAEVSARWQGANAEAPPYVMATLGLFKIPFGVEGPERERNRLFLERSTTSRALFPGNYDLGFRLSGGYRVFRYAVAVMNGEPVGQVFFPARDPNGGKDVLGRIGVDTRPLTRLRVQGGFSALSGTGLHRGTPSTKDVLVWRDENENGLVEGTEIRVIPGTAATPSENFDRFALGADLRLTAKFPVVGESCLFGEIVRAQNLDRGVEPADPIGTGRDLRELGFHVGITQELGRYAMIGVRYDRYNPDQDASEQRGKDLVPRDSTYSTYSIAAALRYTPSTWTFARDNPFPALRVVLEYDHRNNALGRTAGGLPTTLGDDSFAIRGEVSF</sequence>
<dbReference type="RefSeq" id="WP_272420397.1">
    <property type="nucleotide sequence ID" value="NZ_JAGTJJ010000005.1"/>
</dbReference>
<evidence type="ECO:0000313" key="3">
    <source>
        <dbReference type="Proteomes" id="UP001151081"/>
    </source>
</evidence>
<gene>
    <name evidence="2" type="ORF">KEG57_14545</name>
</gene>
<keyword evidence="1" id="KW-0732">Signal</keyword>
<evidence type="ECO:0000313" key="2">
    <source>
        <dbReference type="EMBL" id="MDC3981731.1"/>
    </source>
</evidence>
<accession>A0A9X3X5E1</accession>
<comment type="caution">
    <text evidence="2">The sequence shown here is derived from an EMBL/GenBank/DDBJ whole genome shotgun (WGS) entry which is preliminary data.</text>
</comment>